<reference evidence="2" key="1">
    <citation type="submission" date="2019-10" db="EMBL/GenBank/DDBJ databases">
        <authorList>
            <consortium name="DOE Joint Genome Institute"/>
            <person name="Kuo A."/>
            <person name="Miyauchi S."/>
            <person name="Kiss E."/>
            <person name="Drula E."/>
            <person name="Kohler A."/>
            <person name="Sanchez-Garcia M."/>
            <person name="Andreopoulos B."/>
            <person name="Barry K.W."/>
            <person name="Bonito G."/>
            <person name="Buee M."/>
            <person name="Carver A."/>
            <person name="Chen C."/>
            <person name="Cichocki N."/>
            <person name="Clum A."/>
            <person name="Culley D."/>
            <person name="Crous P.W."/>
            <person name="Fauchery L."/>
            <person name="Girlanda M."/>
            <person name="Hayes R."/>
            <person name="Keri Z."/>
            <person name="LaButti K."/>
            <person name="Lipzen A."/>
            <person name="Lombard V."/>
            <person name="Magnuson J."/>
            <person name="Maillard F."/>
            <person name="Morin E."/>
            <person name="Murat C."/>
            <person name="Nolan M."/>
            <person name="Ohm R."/>
            <person name="Pangilinan J."/>
            <person name="Pereira M."/>
            <person name="Perotto S."/>
            <person name="Peter M."/>
            <person name="Riley R."/>
            <person name="Sitrit Y."/>
            <person name="Stielow B."/>
            <person name="Szollosi G."/>
            <person name="Zifcakova L."/>
            <person name="Stursova M."/>
            <person name="Spatafora J.W."/>
            <person name="Tedersoo L."/>
            <person name="Vaario L.-M."/>
            <person name="Yamada A."/>
            <person name="Yan M."/>
            <person name="Wang P."/>
            <person name="Xu J."/>
            <person name="Bruns T."/>
            <person name="Baldrian P."/>
            <person name="Vilgalys R."/>
            <person name="Henrissat B."/>
            <person name="Grigoriev I.V."/>
            <person name="Hibbett D."/>
            <person name="Nagy L.G."/>
            <person name="Martin F.M."/>
        </authorList>
    </citation>
    <scope>NUCLEOTIDE SEQUENCE</scope>
    <source>
        <strain evidence="2">Prilba</strain>
    </source>
</reference>
<dbReference type="Proteomes" id="UP000759537">
    <property type="component" value="Unassembled WGS sequence"/>
</dbReference>
<feature type="compositionally biased region" description="Polar residues" evidence="1">
    <location>
        <begin position="240"/>
        <end position="254"/>
    </location>
</feature>
<dbReference type="OrthoDB" id="10250320at2759"/>
<dbReference type="InterPro" id="IPR036915">
    <property type="entry name" value="Cyclin-like_sf"/>
</dbReference>
<dbReference type="GO" id="GO:0019901">
    <property type="term" value="F:protein kinase binding"/>
    <property type="evidence" value="ECO:0007669"/>
    <property type="project" value="InterPro"/>
</dbReference>
<dbReference type="GO" id="GO:0000307">
    <property type="term" value="C:cyclin-dependent protein kinase holoenzyme complex"/>
    <property type="evidence" value="ECO:0007669"/>
    <property type="project" value="TreeGrafter"/>
</dbReference>
<feature type="region of interest" description="Disordered" evidence="1">
    <location>
        <begin position="229"/>
        <end position="273"/>
    </location>
</feature>
<dbReference type="SUPFAM" id="SSF47954">
    <property type="entry name" value="Cyclin-like"/>
    <property type="match status" value="1"/>
</dbReference>
<proteinExistence type="predicted"/>
<protein>
    <recommendedName>
        <fullName evidence="4">Cyclin</fullName>
    </recommendedName>
</protein>
<feature type="region of interest" description="Disordered" evidence="1">
    <location>
        <begin position="46"/>
        <end position="75"/>
    </location>
</feature>
<dbReference type="EMBL" id="WHVB01000003">
    <property type="protein sequence ID" value="KAF8485231.1"/>
    <property type="molecule type" value="Genomic_DNA"/>
</dbReference>
<organism evidence="2 3">
    <name type="scientific">Russula ochroleuca</name>
    <dbReference type="NCBI Taxonomy" id="152965"/>
    <lineage>
        <taxon>Eukaryota</taxon>
        <taxon>Fungi</taxon>
        <taxon>Dikarya</taxon>
        <taxon>Basidiomycota</taxon>
        <taxon>Agaricomycotina</taxon>
        <taxon>Agaricomycetes</taxon>
        <taxon>Russulales</taxon>
        <taxon>Russulaceae</taxon>
        <taxon>Russula</taxon>
    </lineage>
</organism>
<dbReference type="Pfam" id="PF08613">
    <property type="entry name" value="Cyclin"/>
    <property type="match status" value="1"/>
</dbReference>
<feature type="compositionally biased region" description="Pro residues" evidence="1">
    <location>
        <begin position="50"/>
        <end position="65"/>
    </location>
</feature>
<evidence type="ECO:0000256" key="1">
    <source>
        <dbReference type="SAM" id="MobiDB-lite"/>
    </source>
</evidence>
<feature type="compositionally biased region" description="Low complexity" evidence="1">
    <location>
        <begin position="336"/>
        <end position="352"/>
    </location>
</feature>
<dbReference type="PANTHER" id="PTHR15615">
    <property type="match status" value="1"/>
</dbReference>
<evidence type="ECO:0000313" key="3">
    <source>
        <dbReference type="Proteomes" id="UP000759537"/>
    </source>
</evidence>
<gene>
    <name evidence="2" type="ORF">DFH94DRAFT_851101</name>
</gene>
<feature type="region of interest" description="Disordered" evidence="1">
    <location>
        <begin position="313"/>
        <end position="381"/>
    </location>
</feature>
<dbReference type="InterPro" id="IPR013922">
    <property type="entry name" value="Cyclin_PHO80-like"/>
</dbReference>
<dbReference type="GO" id="GO:0005634">
    <property type="term" value="C:nucleus"/>
    <property type="evidence" value="ECO:0007669"/>
    <property type="project" value="TreeGrafter"/>
</dbReference>
<dbReference type="CDD" id="cd20557">
    <property type="entry name" value="CYCLIN_ScPCL1-like"/>
    <property type="match status" value="1"/>
</dbReference>
<keyword evidence="3" id="KW-1185">Reference proteome</keyword>
<dbReference type="Gene3D" id="1.10.472.10">
    <property type="entry name" value="Cyclin-like"/>
    <property type="match status" value="1"/>
</dbReference>
<dbReference type="GO" id="GO:0016538">
    <property type="term" value="F:cyclin-dependent protein serine/threonine kinase regulator activity"/>
    <property type="evidence" value="ECO:0007669"/>
    <property type="project" value="TreeGrafter"/>
</dbReference>
<feature type="compositionally biased region" description="Pro residues" evidence="1">
    <location>
        <begin position="316"/>
        <end position="326"/>
    </location>
</feature>
<comment type="caution">
    <text evidence="2">The sequence shown here is derived from an EMBL/GenBank/DDBJ whole genome shotgun (WGS) entry which is preliminary data.</text>
</comment>
<dbReference type="PANTHER" id="PTHR15615:SF10">
    <property type="entry name" value="PHO85 CYCLIN-2-RELATED"/>
    <property type="match status" value="1"/>
</dbReference>
<name>A0A9P5N3Q2_9AGAM</name>
<evidence type="ECO:0008006" key="4">
    <source>
        <dbReference type="Google" id="ProtNLM"/>
    </source>
</evidence>
<evidence type="ECO:0000313" key="2">
    <source>
        <dbReference type="EMBL" id="KAF8485231.1"/>
    </source>
</evidence>
<accession>A0A9P5N3Q2</accession>
<reference evidence="2" key="2">
    <citation type="journal article" date="2020" name="Nat. Commun.">
        <title>Large-scale genome sequencing of mycorrhizal fungi provides insights into the early evolution of symbiotic traits.</title>
        <authorList>
            <person name="Miyauchi S."/>
            <person name="Kiss E."/>
            <person name="Kuo A."/>
            <person name="Drula E."/>
            <person name="Kohler A."/>
            <person name="Sanchez-Garcia M."/>
            <person name="Morin E."/>
            <person name="Andreopoulos B."/>
            <person name="Barry K.W."/>
            <person name="Bonito G."/>
            <person name="Buee M."/>
            <person name="Carver A."/>
            <person name="Chen C."/>
            <person name="Cichocki N."/>
            <person name="Clum A."/>
            <person name="Culley D."/>
            <person name="Crous P.W."/>
            <person name="Fauchery L."/>
            <person name="Girlanda M."/>
            <person name="Hayes R.D."/>
            <person name="Keri Z."/>
            <person name="LaButti K."/>
            <person name="Lipzen A."/>
            <person name="Lombard V."/>
            <person name="Magnuson J."/>
            <person name="Maillard F."/>
            <person name="Murat C."/>
            <person name="Nolan M."/>
            <person name="Ohm R.A."/>
            <person name="Pangilinan J."/>
            <person name="Pereira M.F."/>
            <person name="Perotto S."/>
            <person name="Peter M."/>
            <person name="Pfister S."/>
            <person name="Riley R."/>
            <person name="Sitrit Y."/>
            <person name="Stielow J.B."/>
            <person name="Szollosi G."/>
            <person name="Zifcakova L."/>
            <person name="Stursova M."/>
            <person name="Spatafora J.W."/>
            <person name="Tedersoo L."/>
            <person name="Vaario L.M."/>
            <person name="Yamada A."/>
            <person name="Yan M."/>
            <person name="Wang P."/>
            <person name="Xu J."/>
            <person name="Bruns T."/>
            <person name="Baldrian P."/>
            <person name="Vilgalys R."/>
            <person name="Dunand C."/>
            <person name="Henrissat B."/>
            <person name="Grigoriev I.V."/>
            <person name="Hibbett D."/>
            <person name="Nagy L.G."/>
            <person name="Martin F.M."/>
        </authorList>
    </citation>
    <scope>NUCLEOTIDE SEQUENCE</scope>
    <source>
        <strain evidence="2">Prilba</strain>
    </source>
</reference>
<sequence length="489" mass="52674">MSRRNPLSLIPTALHNPQLIRLIQKPVTGHMVVYLARQMSSIIPVAEDPSPAPSPAGPAPPTPPHTPHRANFDQSQATPGLIPLEEFIARLIQASRVQVPTLLTTLIYLQRLRAKLPKMAKGDAYAYVHTHSYIILAIGLPCTRHRVFLATLIVAAKYLNDSSPKNMHWEKFADIFDLAEINLMEKQLLFLLDYDLRFDEPEACRLFEPFMPPPPPRNQEARKKALSVVAQASRAREQAQTRFPPTPPHDSSANPPVVRTPMTEPLSPTGPVSVLTPPSLSIVIPNTAQNLTDTVQKVAKRLGSTYLSHASGPAPCIHPPLGPSTPPSAISSMSGDSEPGSATESSSYSSDDYLSDDDAPESTENSRFLSEPGHSVPPCPVSAAVLHRRGRTASVASDATIEGGMQCIEDALPVPRPGRSTKIAPSRTAPVGFLSRMWGAATKAAAHHSHTESEAAMTESASAVASGAGTFHLRKLAHSRSTMFRGTAP</sequence>
<dbReference type="AlphaFoldDB" id="A0A9P5N3Q2"/>